<dbReference type="AlphaFoldDB" id="A0AAN8MSU8"/>
<organism evidence="2 3">
    <name type="scientific">Orbilia javanica</name>
    <dbReference type="NCBI Taxonomy" id="47235"/>
    <lineage>
        <taxon>Eukaryota</taxon>
        <taxon>Fungi</taxon>
        <taxon>Dikarya</taxon>
        <taxon>Ascomycota</taxon>
        <taxon>Pezizomycotina</taxon>
        <taxon>Orbiliomycetes</taxon>
        <taxon>Orbiliales</taxon>
        <taxon>Orbiliaceae</taxon>
        <taxon>Orbilia</taxon>
    </lineage>
</organism>
<keyword evidence="3" id="KW-1185">Reference proteome</keyword>
<feature type="compositionally biased region" description="Low complexity" evidence="1">
    <location>
        <begin position="42"/>
        <end position="56"/>
    </location>
</feature>
<protein>
    <submittedName>
        <fullName evidence="2">Uncharacterized protein</fullName>
    </submittedName>
</protein>
<gene>
    <name evidence="2" type="ORF">TWF718_003461</name>
</gene>
<accession>A0AAN8MSU8</accession>
<name>A0AAN8MSU8_9PEZI</name>
<dbReference type="EMBL" id="JAVHNR010000012">
    <property type="protein sequence ID" value="KAK6330033.1"/>
    <property type="molecule type" value="Genomic_DNA"/>
</dbReference>
<evidence type="ECO:0000256" key="1">
    <source>
        <dbReference type="SAM" id="MobiDB-lite"/>
    </source>
</evidence>
<comment type="caution">
    <text evidence="2">The sequence shown here is derived from an EMBL/GenBank/DDBJ whole genome shotgun (WGS) entry which is preliminary data.</text>
</comment>
<evidence type="ECO:0000313" key="2">
    <source>
        <dbReference type="EMBL" id="KAK6330033.1"/>
    </source>
</evidence>
<proteinExistence type="predicted"/>
<feature type="compositionally biased region" description="Basic and acidic residues" evidence="1">
    <location>
        <begin position="121"/>
        <end position="139"/>
    </location>
</feature>
<reference evidence="2 3" key="1">
    <citation type="submission" date="2019-10" db="EMBL/GenBank/DDBJ databases">
        <authorList>
            <person name="Palmer J.M."/>
        </authorList>
    </citation>
    <scope>NUCLEOTIDE SEQUENCE [LARGE SCALE GENOMIC DNA]</scope>
    <source>
        <strain evidence="2 3">TWF718</strain>
    </source>
</reference>
<sequence length="152" mass="16514">MPPTTTLTTTITATIITTITTTTTGTTTTHSTTTTVNTVVSSTTTTVTPEPTTTTTDPKFPTFDDPSKFSWADDVEEWESARVEAPKSPIAWESGTNPLFPAVAAGGSSWADEVQEEEEAEREREREAGRGEKGEERRHSSGIVGRVLRPRR</sequence>
<dbReference type="Proteomes" id="UP001313282">
    <property type="component" value="Unassembled WGS sequence"/>
</dbReference>
<evidence type="ECO:0000313" key="3">
    <source>
        <dbReference type="Proteomes" id="UP001313282"/>
    </source>
</evidence>
<feature type="region of interest" description="Disordered" evidence="1">
    <location>
        <begin position="42"/>
        <end position="65"/>
    </location>
</feature>
<feature type="region of interest" description="Disordered" evidence="1">
    <location>
        <begin position="86"/>
        <end position="152"/>
    </location>
</feature>